<evidence type="ECO:0000259" key="4">
    <source>
        <dbReference type="PROSITE" id="PS51898"/>
    </source>
</evidence>
<dbReference type="PANTHER" id="PTHR30349">
    <property type="entry name" value="PHAGE INTEGRASE-RELATED"/>
    <property type="match status" value="1"/>
</dbReference>
<dbReference type="Gene3D" id="1.10.443.10">
    <property type="entry name" value="Intergrase catalytic core"/>
    <property type="match status" value="1"/>
</dbReference>
<dbReference type="STRING" id="1302659.I858_014885"/>
<dbReference type="GO" id="GO:0003677">
    <property type="term" value="F:DNA binding"/>
    <property type="evidence" value="ECO:0007669"/>
    <property type="project" value="UniProtKB-KW"/>
</dbReference>
<evidence type="ECO:0000313" key="6">
    <source>
        <dbReference type="Proteomes" id="UP000053354"/>
    </source>
</evidence>
<accession>A0A1B1S525</accession>
<dbReference type="GO" id="GO:0006310">
    <property type="term" value="P:DNA recombination"/>
    <property type="evidence" value="ECO:0007669"/>
    <property type="project" value="UniProtKB-KW"/>
</dbReference>
<dbReference type="OrthoDB" id="2907064at2"/>
<protein>
    <submittedName>
        <fullName evidence="5">Recombinase XerC</fullName>
    </submittedName>
</protein>
<dbReference type="EMBL" id="CP016540">
    <property type="protein sequence ID" value="ANU28275.1"/>
    <property type="molecule type" value="Genomic_DNA"/>
</dbReference>
<dbReference type="AlphaFoldDB" id="A0A1B1S525"/>
<dbReference type="InterPro" id="IPR050090">
    <property type="entry name" value="Tyrosine_recombinase_XerCD"/>
</dbReference>
<evidence type="ECO:0000256" key="3">
    <source>
        <dbReference type="ARBA" id="ARBA00023172"/>
    </source>
</evidence>
<organism evidence="5 6">
    <name type="scientific">Planococcus versutus</name>
    <dbReference type="NCBI Taxonomy" id="1302659"/>
    <lineage>
        <taxon>Bacteria</taxon>
        <taxon>Bacillati</taxon>
        <taxon>Bacillota</taxon>
        <taxon>Bacilli</taxon>
        <taxon>Bacillales</taxon>
        <taxon>Caryophanaceae</taxon>
        <taxon>Planococcus</taxon>
    </lineage>
</organism>
<keyword evidence="6" id="KW-1185">Reference proteome</keyword>
<dbReference type="CDD" id="cd00397">
    <property type="entry name" value="DNA_BRE_C"/>
    <property type="match status" value="1"/>
</dbReference>
<evidence type="ECO:0000313" key="5">
    <source>
        <dbReference type="EMBL" id="ANU28275.1"/>
    </source>
</evidence>
<dbReference type="Pfam" id="PF00589">
    <property type="entry name" value="Phage_integrase"/>
    <property type="match status" value="1"/>
</dbReference>
<gene>
    <name evidence="5" type="ORF">I858_014885</name>
</gene>
<dbReference type="InterPro" id="IPR013762">
    <property type="entry name" value="Integrase-like_cat_sf"/>
</dbReference>
<comment type="similarity">
    <text evidence="1">Belongs to the 'phage' integrase family.</text>
</comment>
<evidence type="ECO:0000256" key="1">
    <source>
        <dbReference type="ARBA" id="ARBA00008857"/>
    </source>
</evidence>
<dbReference type="RefSeq" id="WP_065524634.1">
    <property type="nucleotide sequence ID" value="NZ_CP016540.2"/>
</dbReference>
<evidence type="ECO:0000256" key="2">
    <source>
        <dbReference type="ARBA" id="ARBA00023125"/>
    </source>
</evidence>
<dbReference type="Proteomes" id="UP000053354">
    <property type="component" value="Chromosome"/>
</dbReference>
<proteinExistence type="inferred from homology"/>
<name>A0A1B1S525_9BACL</name>
<dbReference type="PANTHER" id="PTHR30349:SF41">
    <property type="entry name" value="INTEGRASE_RECOMBINASE PROTEIN MJ0367-RELATED"/>
    <property type="match status" value="1"/>
</dbReference>
<dbReference type="GO" id="GO:0015074">
    <property type="term" value="P:DNA integration"/>
    <property type="evidence" value="ECO:0007669"/>
    <property type="project" value="InterPro"/>
</dbReference>
<dbReference type="PROSITE" id="PS51898">
    <property type="entry name" value="TYR_RECOMBINASE"/>
    <property type="match status" value="1"/>
</dbReference>
<keyword evidence="3" id="KW-0233">DNA recombination</keyword>
<dbReference type="InterPro" id="IPR002104">
    <property type="entry name" value="Integrase_catalytic"/>
</dbReference>
<dbReference type="InterPro" id="IPR011010">
    <property type="entry name" value="DNA_brk_join_enz"/>
</dbReference>
<sequence>MSDFELVMHQDALETQKRYHNRKIHIEKKMEEIPRQYDGDIRRYKKYCCSTSQIVGTEAMLDYLYISLIEQKVKKTTWERRLAAIRKYLSVIHGIDFRAEARVAYELSAMRKMYREDQYAHLIQVQGKSAIDKKELMNIINTLPIRAKTICLVNLVTANRPNEMVRLRVRDFDLKNRLVHVYLKKQKRWHTKRLTVEVINAVDVYTREYDLKTDDYFVGRVYRNGRYESTAISEIGYGKALQRWTGLTGYNFRKSQVVAMHAAGADLPTIAKQTGHQSLETLSQHYLTVTEITVDQYI</sequence>
<dbReference type="SUPFAM" id="SSF56349">
    <property type="entry name" value="DNA breaking-rejoining enzymes"/>
    <property type="match status" value="1"/>
</dbReference>
<keyword evidence="2" id="KW-0238">DNA-binding</keyword>
<dbReference type="KEGG" id="pll:I858_014885"/>
<reference evidence="5" key="1">
    <citation type="submission" date="2016-10" db="EMBL/GenBank/DDBJ databases">
        <authorList>
            <person name="See-Too W.S."/>
        </authorList>
    </citation>
    <scope>NUCLEOTIDE SEQUENCE</scope>
    <source>
        <strain evidence="5">L10.15</strain>
    </source>
</reference>
<feature type="domain" description="Tyr recombinase" evidence="4">
    <location>
        <begin position="121"/>
        <end position="298"/>
    </location>
</feature>